<dbReference type="Proteomes" id="UP001199642">
    <property type="component" value="Chromosome"/>
</dbReference>
<dbReference type="InterPro" id="IPR051121">
    <property type="entry name" value="FAH"/>
</dbReference>
<evidence type="ECO:0000256" key="1">
    <source>
        <dbReference type="ARBA" id="ARBA00010211"/>
    </source>
</evidence>
<dbReference type="EMBL" id="CP082781">
    <property type="protein sequence ID" value="UGS25238.1"/>
    <property type="molecule type" value="Genomic_DNA"/>
</dbReference>
<keyword evidence="5" id="KW-0378">Hydrolase</keyword>
<dbReference type="SUPFAM" id="SSF56529">
    <property type="entry name" value="FAH"/>
    <property type="match status" value="1"/>
</dbReference>
<dbReference type="InterPro" id="IPR011234">
    <property type="entry name" value="Fumarylacetoacetase-like_C"/>
</dbReference>
<evidence type="ECO:0000256" key="2">
    <source>
        <dbReference type="ARBA" id="ARBA00022723"/>
    </source>
</evidence>
<proteinExistence type="inferred from homology"/>
<feature type="domain" description="Fumarylacetoacetase-like C-terminal" evidence="3">
    <location>
        <begin position="62"/>
        <end position="279"/>
    </location>
</feature>
<evidence type="ECO:0000259" key="3">
    <source>
        <dbReference type="Pfam" id="PF01557"/>
    </source>
</evidence>
<dbReference type="Pfam" id="PF10370">
    <property type="entry name" value="Rv2993c-like_N"/>
    <property type="match status" value="1"/>
</dbReference>
<reference evidence="5 6" key="1">
    <citation type="submission" date="2023-01" db="EMBL/GenBank/DDBJ databases">
        <title>Characterization of estradiol degrading bacteria Microbacterium sp. MZT7 and reveal degrading genes through genome analysis.</title>
        <authorList>
            <person name="Hao P."/>
            <person name="Gao Y."/>
        </authorList>
    </citation>
    <scope>NUCLEOTIDE SEQUENCE [LARGE SCALE GENOMIC DNA]</scope>
    <source>
        <strain evidence="5 6">MZT7</strain>
    </source>
</reference>
<accession>A0ABY3RQK7</accession>
<evidence type="ECO:0000313" key="5">
    <source>
        <dbReference type="EMBL" id="UGS25238.1"/>
    </source>
</evidence>
<organism evidence="5 6">
    <name type="scientific">Microbacterium resistens</name>
    <dbReference type="NCBI Taxonomy" id="156977"/>
    <lineage>
        <taxon>Bacteria</taxon>
        <taxon>Bacillati</taxon>
        <taxon>Actinomycetota</taxon>
        <taxon>Actinomycetes</taxon>
        <taxon>Micrococcales</taxon>
        <taxon>Microbacteriaceae</taxon>
        <taxon>Microbacterium</taxon>
    </lineage>
</organism>
<dbReference type="InterPro" id="IPR036663">
    <property type="entry name" value="Fumarylacetoacetase_C_sf"/>
</dbReference>
<dbReference type="PANTHER" id="PTHR42796">
    <property type="entry name" value="FUMARYLACETOACETATE HYDROLASE DOMAIN-CONTAINING PROTEIN 2A-RELATED"/>
    <property type="match status" value="1"/>
</dbReference>
<dbReference type="GO" id="GO:0016787">
    <property type="term" value="F:hydrolase activity"/>
    <property type="evidence" value="ECO:0007669"/>
    <property type="project" value="UniProtKB-KW"/>
</dbReference>
<dbReference type="PANTHER" id="PTHR42796:SF4">
    <property type="entry name" value="FUMARYLACETOACETATE HYDROLASE DOMAIN-CONTAINING PROTEIN 2A"/>
    <property type="match status" value="1"/>
</dbReference>
<protein>
    <submittedName>
        <fullName evidence="5">Fumarylacetoacetate hydrolase family protein</fullName>
    </submittedName>
</protein>
<name>A0ABY3RQK7_9MICO</name>
<dbReference type="Gene3D" id="3.90.850.10">
    <property type="entry name" value="Fumarylacetoacetase-like, C-terminal domain"/>
    <property type="match status" value="1"/>
</dbReference>
<sequence length="286" mass="30179">MRLITCEYEGVVVHGVVDGEEIALIGTGDLAGIVAGDPTTPNGRRVALQDVRILPPLRSPGKVIAVAANYQEHVTESGARPRDVRTASPRLFLKPDTSVVGDGAEVVLPSITTELDWEAELAVVIGRTAREVREEDALGHVFGYATSNDLSARSLALEGPRDGEAWTGFFDWLEGKWLDGSAPLGPYLVTADEVPDPQRLTVGLTVNGQVRQSGTTADMIHSVAELVAFSSRLMTLRPGDVILTGTPAGVGATTGTFLHPGDVVVAEIQGLGALTTRIVAPSSEDR</sequence>
<dbReference type="InterPro" id="IPR018833">
    <property type="entry name" value="Rv2993c-like_N"/>
</dbReference>
<comment type="similarity">
    <text evidence="1">Belongs to the FAH family.</text>
</comment>
<evidence type="ECO:0000259" key="4">
    <source>
        <dbReference type="Pfam" id="PF10370"/>
    </source>
</evidence>
<keyword evidence="2" id="KW-0479">Metal-binding</keyword>
<evidence type="ECO:0000313" key="6">
    <source>
        <dbReference type="Proteomes" id="UP001199642"/>
    </source>
</evidence>
<gene>
    <name evidence="5" type="ORF">K8F61_11105</name>
</gene>
<dbReference type="RefSeq" id="WP_231819154.1">
    <property type="nucleotide sequence ID" value="NZ_CP082781.1"/>
</dbReference>
<dbReference type="Pfam" id="PF01557">
    <property type="entry name" value="FAA_hydrolase"/>
    <property type="match status" value="1"/>
</dbReference>
<feature type="domain" description="Rv2993c-like N-terminal" evidence="4">
    <location>
        <begin position="1"/>
        <end position="56"/>
    </location>
</feature>
<keyword evidence="6" id="KW-1185">Reference proteome</keyword>